<reference evidence="13 18" key="5">
    <citation type="submission" date="2018-06" db="EMBL/GenBank/DDBJ databases">
        <authorList>
            <consortium name="Pathogen Informatics"/>
            <person name="Doyle S."/>
        </authorList>
    </citation>
    <scope>NUCLEOTIDE SEQUENCE [LARGE SCALE GENOMIC DNA]</scope>
    <source>
        <strain evidence="13 18">NCTC13773</strain>
    </source>
</reference>
<dbReference type="GeneID" id="57920409"/>
<evidence type="ECO:0000256" key="8">
    <source>
        <dbReference type="SAM" id="Phobius"/>
    </source>
</evidence>
<dbReference type="Proteomes" id="UP000027584">
    <property type="component" value="Unassembled WGS sequence"/>
</dbReference>
<evidence type="ECO:0000256" key="7">
    <source>
        <dbReference type="RuleBase" id="RU003942"/>
    </source>
</evidence>
<dbReference type="PATRIC" id="fig|315405.11.peg.2611"/>
<dbReference type="Proteomes" id="UP000070198">
    <property type="component" value="Unassembled WGS sequence"/>
</dbReference>
<evidence type="ECO:0000256" key="2">
    <source>
        <dbReference type="ARBA" id="ARBA00022448"/>
    </source>
</evidence>
<evidence type="ECO:0000313" key="12">
    <source>
        <dbReference type="EMBL" id="SEM06289.1"/>
    </source>
</evidence>
<gene>
    <name evidence="13" type="primary">qacC</name>
    <name evidence="9" type="ORF">BN963_SGAL_01894</name>
    <name evidence="13" type="ORF">NCTC13773_01888</name>
    <name evidence="12" type="ORF">SAMN04487839_102156</name>
    <name evidence="10" type="ORF">SGADD02_02228</name>
    <name evidence="11" type="ORF">SGADD03_00399</name>
</gene>
<dbReference type="Pfam" id="PF00893">
    <property type="entry name" value="Multi_Drug_Res"/>
    <property type="match status" value="1"/>
</dbReference>
<comment type="similarity">
    <text evidence="7">Belongs to the drug/metabolite transporter (DMT) superfamily. Small multidrug resistance (SMR) (TC 2.A.7.1) family.</text>
</comment>
<reference evidence="9 14" key="1">
    <citation type="submission" date="2014-02" db="EMBL/GenBank/DDBJ databases">
        <authorList>
            <person name="Manrique M."/>
        </authorList>
    </citation>
    <scope>NUCLEOTIDE SEQUENCE [LARGE SCALE GENOMIC DNA]</scope>
    <source>
        <strain evidence="9 14">LMG17956</strain>
    </source>
</reference>
<protein>
    <submittedName>
        <fullName evidence="10">Ethidium bromide-methyl viologen resistance protein EmrE</fullName>
    </submittedName>
    <submittedName>
        <fullName evidence="9 13">Small multidrug resistance protein</fullName>
    </submittedName>
    <submittedName>
        <fullName evidence="12">Small multidrug resistance pump</fullName>
    </submittedName>
</protein>
<dbReference type="PANTHER" id="PTHR30561:SF1">
    <property type="entry name" value="MULTIDRUG TRANSPORTER EMRE"/>
    <property type="match status" value="1"/>
</dbReference>
<sequence length="108" mass="11680">MSYLHLFIAILGELLGTNLLKLSDGFTKPIPTVSALLSYGVCFYFLSLAMRKIPLGVTYATWSAVGLVLTAFISVMIFKETLNVYSIIGLILIIIGVVMVNLLGNAGH</sequence>
<dbReference type="EMBL" id="LQXV01000123">
    <property type="protein sequence ID" value="KXU09918.1"/>
    <property type="molecule type" value="Genomic_DNA"/>
</dbReference>
<dbReference type="InterPro" id="IPR000390">
    <property type="entry name" value="Small_drug/metabolite_transptr"/>
</dbReference>
<comment type="subcellular location">
    <subcellularLocation>
        <location evidence="1 7">Cell membrane</location>
        <topology evidence="1 7">Multi-pass membrane protein</topology>
    </subcellularLocation>
</comment>
<dbReference type="Gene3D" id="1.10.3730.20">
    <property type="match status" value="1"/>
</dbReference>
<dbReference type="EMBL" id="LQOF01000472">
    <property type="protein sequence ID" value="KXT63179.1"/>
    <property type="molecule type" value="Genomic_DNA"/>
</dbReference>
<keyword evidence="2" id="KW-0813">Transport</keyword>
<dbReference type="EMBL" id="LS483409">
    <property type="protein sequence ID" value="SQG80062.1"/>
    <property type="molecule type" value="Genomic_DNA"/>
</dbReference>
<dbReference type="GO" id="GO:0022857">
    <property type="term" value="F:transmembrane transporter activity"/>
    <property type="evidence" value="ECO:0007669"/>
    <property type="project" value="InterPro"/>
</dbReference>
<evidence type="ECO:0000313" key="13">
    <source>
        <dbReference type="EMBL" id="SQG80062.1"/>
    </source>
</evidence>
<evidence type="ECO:0000313" key="14">
    <source>
        <dbReference type="Proteomes" id="UP000027584"/>
    </source>
</evidence>
<evidence type="ECO:0000313" key="16">
    <source>
        <dbReference type="Proteomes" id="UP000071927"/>
    </source>
</evidence>
<dbReference type="Proteomes" id="UP000249013">
    <property type="component" value="Chromosome 1"/>
</dbReference>
<keyword evidence="3" id="KW-1003">Cell membrane</keyword>
<dbReference type="FunFam" id="1.10.3730.20:FF:000001">
    <property type="entry name" value="Quaternary ammonium compound resistance transporter SugE"/>
    <property type="match status" value="1"/>
</dbReference>
<dbReference type="EMBL" id="FOBM01000002">
    <property type="protein sequence ID" value="SEM06289.1"/>
    <property type="molecule type" value="Genomic_DNA"/>
</dbReference>
<feature type="transmembrane region" description="Helical" evidence="8">
    <location>
        <begin position="32"/>
        <end position="50"/>
    </location>
</feature>
<organism evidence="9 14">
    <name type="scientific">Streptococcus gallolyticus</name>
    <dbReference type="NCBI Taxonomy" id="315405"/>
    <lineage>
        <taxon>Bacteria</taxon>
        <taxon>Bacillati</taxon>
        <taxon>Bacillota</taxon>
        <taxon>Bacilli</taxon>
        <taxon>Lactobacillales</taxon>
        <taxon>Streptococcaceae</taxon>
        <taxon>Streptococcus</taxon>
    </lineage>
</organism>
<keyword evidence="5 8" id="KW-1133">Transmembrane helix</keyword>
<dbReference type="SUPFAM" id="SSF103481">
    <property type="entry name" value="Multidrug resistance efflux transporter EmrE"/>
    <property type="match status" value="1"/>
</dbReference>
<reference evidence="9 14" key="2">
    <citation type="submission" date="2014-05" db="EMBL/GenBank/DDBJ databases">
        <title>Genome sequence of Streptococcus gallolyticus.</title>
        <authorList>
            <person name="Del Campo R."/>
        </authorList>
    </citation>
    <scope>NUCLEOTIDE SEQUENCE [LARGE SCALE GENOMIC DNA]</scope>
    <source>
        <strain evidence="9 14">LMG17956</strain>
    </source>
</reference>
<evidence type="ECO:0000256" key="5">
    <source>
        <dbReference type="ARBA" id="ARBA00022989"/>
    </source>
</evidence>
<evidence type="ECO:0000313" key="18">
    <source>
        <dbReference type="Proteomes" id="UP000249013"/>
    </source>
</evidence>
<reference evidence="15 16" key="3">
    <citation type="submission" date="2016-01" db="EMBL/GenBank/DDBJ databases">
        <title>Highly variable Streptococcus oralis are common among viridans streptococci isolated from primates.</title>
        <authorList>
            <person name="Denapaite D."/>
            <person name="Rieger M."/>
            <person name="Koendgen S."/>
            <person name="Brueckner R."/>
            <person name="Ochigava I."/>
            <person name="Kappeler P."/>
            <person name="Maetz-Rensing K."/>
            <person name="Leendertz F."/>
            <person name="Hakenbeck R."/>
        </authorList>
    </citation>
    <scope>NUCLEOTIDE SEQUENCE [LARGE SCALE GENOMIC DNA]</scope>
    <source>
        <strain evidence="10 15">DD02</strain>
        <strain evidence="11 16">DD03</strain>
    </source>
</reference>
<evidence type="ECO:0000256" key="6">
    <source>
        <dbReference type="ARBA" id="ARBA00023136"/>
    </source>
</evidence>
<name>A0A060RLC4_9STRE</name>
<dbReference type="Proteomes" id="UP000182764">
    <property type="component" value="Unassembled WGS sequence"/>
</dbReference>
<proteinExistence type="inferred from homology"/>
<dbReference type="InterPro" id="IPR045324">
    <property type="entry name" value="Small_multidrug_res"/>
</dbReference>
<keyword evidence="4 7" id="KW-0812">Transmembrane</keyword>
<dbReference type="PANTHER" id="PTHR30561">
    <property type="entry name" value="SMR FAMILY PROTON-DEPENDENT DRUG EFFLUX TRANSPORTER SUGE"/>
    <property type="match status" value="1"/>
</dbReference>
<evidence type="ECO:0000256" key="1">
    <source>
        <dbReference type="ARBA" id="ARBA00004651"/>
    </source>
</evidence>
<keyword evidence="6 8" id="KW-0472">Membrane</keyword>
<dbReference type="InterPro" id="IPR037185">
    <property type="entry name" value="EmrE-like"/>
</dbReference>
<feature type="transmembrane region" description="Helical" evidence="8">
    <location>
        <begin position="84"/>
        <end position="104"/>
    </location>
</feature>
<dbReference type="RefSeq" id="WP_009854680.1">
    <property type="nucleotide sequence ID" value="NZ_CP054015.1"/>
</dbReference>
<evidence type="ECO:0000313" key="10">
    <source>
        <dbReference type="EMBL" id="KXT63179.1"/>
    </source>
</evidence>
<feature type="transmembrane region" description="Helical" evidence="8">
    <location>
        <begin position="57"/>
        <end position="78"/>
    </location>
</feature>
<dbReference type="OMA" id="EGFTQAW"/>
<evidence type="ECO:0000313" key="9">
    <source>
        <dbReference type="EMBL" id="CDO18689.1"/>
    </source>
</evidence>
<dbReference type="Proteomes" id="UP000071927">
    <property type="component" value="Unassembled WGS sequence"/>
</dbReference>
<dbReference type="EMBL" id="CCBC010000202">
    <property type="protein sequence ID" value="CDO18689.1"/>
    <property type="molecule type" value="Genomic_DNA"/>
</dbReference>
<evidence type="ECO:0000313" key="17">
    <source>
        <dbReference type="Proteomes" id="UP000182764"/>
    </source>
</evidence>
<dbReference type="AlphaFoldDB" id="A0A060RLC4"/>
<evidence type="ECO:0000256" key="3">
    <source>
        <dbReference type="ARBA" id="ARBA00022475"/>
    </source>
</evidence>
<accession>A0A060RLC4</accession>
<evidence type="ECO:0000313" key="11">
    <source>
        <dbReference type="EMBL" id="KXU09918.1"/>
    </source>
</evidence>
<evidence type="ECO:0000313" key="15">
    <source>
        <dbReference type="Proteomes" id="UP000070198"/>
    </source>
</evidence>
<reference evidence="12 17" key="4">
    <citation type="submission" date="2016-10" db="EMBL/GenBank/DDBJ databases">
        <authorList>
            <person name="de Groot N.N."/>
        </authorList>
    </citation>
    <scope>NUCLEOTIDE SEQUENCE [LARGE SCALE GENOMIC DNA]</scope>
    <source>
        <strain evidence="12 17">VTM1R29</strain>
    </source>
</reference>
<evidence type="ECO:0000256" key="4">
    <source>
        <dbReference type="ARBA" id="ARBA00022692"/>
    </source>
</evidence>
<dbReference type="GO" id="GO:0005886">
    <property type="term" value="C:plasma membrane"/>
    <property type="evidence" value="ECO:0007669"/>
    <property type="project" value="UniProtKB-SubCell"/>
</dbReference>